<dbReference type="Proteomes" id="UP000037751">
    <property type="component" value="Unassembled WGS sequence"/>
</dbReference>
<accession>A0A0M8MXF0</accession>
<name>A0A0M8MXF0_9BASI</name>
<evidence type="ECO:0000313" key="4">
    <source>
        <dbReference type="EMBL" id="KOS15491.1"/>
    </source>
</evidence>
<feature type="compositionally biased region" description="Low complexity" evidence="1">
    <location>
        <begin position="1441"/>
        <end position="1452"/>
    </location>
</feature>
<dbReference type="InterPro" id="IPR052809">
    <property type="entry name" value="Actin_polarity_regulatory"/>
</dbReference>
<feature type="region of interest" description="Disordered" evidence="1">
    <location>
        <begin position="1079"/>
        <end position="1146"/>
    </location>
</feature>
<sequence length="1469" mass="161538">MHATALCQFCLLAAFDAERGATLQSSVPCATGLDEAILAEQMIPDGLHISQQDWTVLYRPISALTGLPAIPQRPAHVLDKSRFGRAQDGTQIYILCASRTYKLTEAPRGAMHVAIAIGTMHPYLSMFKPAMILALDAYEHTHDRRVLRTLYDAFNQLDLSLLPRLSYSDKLCLRTQAPQLPASGVHAEKPAASLEKHLPVPFSSASMYTLPPACVMDASRASRTPGVQRTSWIPSKMRRHSTGFLRSKPRYTISEPRLLTKAWEMYEYTMNYAGVTIPMTVPLILFPEEVGAYSLTLLFSTFSRFSYVRGPMHPHLHTNGAYTLPLTVLFNALLSQKRVLFVAYHSPAQTVVDFVLAACAFTSGCGAVLRGFLEYTMPYATLVNVDQLQTMPWFIAGTKHPRMEEMGLWDVCCDCETGLVTVSTQIRWAAYHDESKRERVWRGGDERPNAHELIRVQEMLQATKAHASETFVRRCVQAYVRDFVQRATRYEHACYRDAPLAMLGVAFSSTSSKSIHTEAMRFEGWRGTRSYQLRTLPCELMTSMEEEAPLAREAAGAAAPAAAATSPRRPEPSAATTTISSRTSDWAMRQSSMPVHPAAPWSPNAAAHTSPSAVRASVSGAPSTPTMARTAMHNSARPSYLDVSALSPQEYAAFTQWVDRIKPAHSRREGLLDEHAAVKFLRSELGISVEDEVSILTLFERLPMGIQRGHFYAMVRLAAWAQQGYTATHDLLFTQTTPPERRKRRPHARSRTQSRAPSSASVIDYHAMPDSRASSVMRAPVRQMSSDDVPMAPLSTQASASSMPPPQDPPELGYHKVVLNPSEPRVVRPMPVIARGPHTAPHAASSSAAGITDLPHEEPEASKMDSPLVVPAQRPSAPMPWQQVSPLIQASLNARSEFKKASRQSRPKTFTVLSSSSGQFERDKPHLLTGQEVPPQALSLHTKRRTTSANKLSSLIASQDFRSHGDAYTEPLDAGHTIAPKPSYYGRERGVLPAWLREQYEEGNVLYPPPDPADASVMSVYDALNNKASRTMNGSERAAASINRNTPFFPPHERDRERAELASLDGRSVAQYRLLNEETSVSKRASNESMGERGQRLHPSRSKGTLASKSQPWGTQFEAGTYAGFKSTPSSRDLRMQHTRSGSKRMLQYRPVQEFQPMLAPPSYAAPGDEGPTEDAEKSPMQDGARAVSLSRTESMPRLDAERTPRLARSQSQPMRQQSQQAEMQRFVLQDDSTRSGLMHLHERKSSGTFTYTPLARRTSQKMSHSTPRDSDAGHSTLAATDRAPRPLPPPPETPRMSDVSHDLSFSDMSVKKPRKKGSRSSQASSKHGGENARRSTSELITTGNAAPHTTPASPTIEEATTNAAAEAPVGDTPTPTDVHTESQARHHEPRDTPPPVEAEKEKENDATLSASSNNDTPAATLMDTTTKESTAEAPTDASSEAVDTTTPTTVAAEDKEPQATPEDDLTSS</sequence>
<dbReference type="STRING" id="77020.A0A0M8MXF0"/>
<comment type="caution">
    <text evidence="4">The sequence shown here is derived from an EMBL/GenBank/DDBJ whole genome shotgun (WGS) entry which is preliminary data.</text>
</comment>
<dbReference type="RefSeq" id="XP_017993123.1">
    <property type="nucleotide sequence ID" value="XM_018137222.1"/>
</dbReference>
<dbReference type="GO" id="GO:0005886">
    <property type="term" value="C:plasma membrane"/>
    <property type="evidence" value="ECO:0007669"/>
    <property type="project" value="TreeGrafter"/>
</dbReference>
<feature type="compositionally biased region" description="Polar residues" evidence="1">
    <location>
        <begin position="1407"/>
        <end position="1425"/>
    </location>
</feature>
<feature type="region of interest" description="Disordered" evidence="1">
    <location>
        <begin position="1159"/>
        <end position="1469"/>
    </location>
</feature>
<feature type="chain" id="PRO_5005818764" description="Arf3-interacting protein 1 N-terminal domain-containing protein" evidence="2">
    <location>
        <begin position="18"/>
        <end position="1469"/>
    </location>
</feature>
<feature type="compositionally biased region" description="Polar residues" evidence="1">
    <location>
        <begin position="1102"/>
        <end position="1114"/>
    </location>
</feature>
<feature type="compositionally biased region" description="Low complexity" evidence="1">
    <location>
        <begin position="1208"/>
        <end position="1226"/>
    </location>
</feature>
<organism evidence="4 5">
    <name type="scientific">Malassezia pachydermatis</name>
    <dbReference type="NCBI Taxonomy" id="77020"/>
    <lineage>
        <taxon>Eukaryota</taxon>
        <taxon>Fungi</taxon>
        <taxon>Dikarya</taxon>
        <taxon>Basidiomycota</taxon>
        <taxon>Ustilaginomycotina</taxon>
        <taxon>Malasseziomycetes</taxon>
        <taxon>Malasseziales</taxon>
        <taxon>Malasseziaceae</taxon>
        <taxon>Malassezia</taxon>
    </lineage>
</organism>
<dbReference type="Pfam" id="PF07792">
    <property type="entry name" value="Afi1"/>
    <property type="match status" value="1"/>
</dbReference>
<keyword evidence="2" id="KW-0732">Signal</keyword>
<reference evidence="4 5" key="1">
    <citation type="submission" date="2015-07" db="EMBL/GenBank/DDBJ databases">
        <title>Draft Genome Sequence of Malassezia furfur CBS1878 and Malassezia pachydermatis CBS1879.</title>
        <authorList>
            <person name="Triana S."/>
            <person name="Ohm R."/>
            <person name="Gonzalez A."/>
            <person name="DeCock H."/>
            <person name="Restrepo S."/>
            <person name="Celis A."/>
        </authorList>
    </citation>
    <scope>NUCLEOTIDE SEQUENCE [LARGE SCALE GENOMIC DNA]</scope>
    <source>
        <strain evidence="4 5">CBS 1879</strain>
    </source>
</reference>
<evidence type="ECO:0000259" key="3">
    <source>
        <dbReference type="Pfam" id="PF07792"/>
    </source>
</evidence>
<evidence type="ECO:0000256" key="2">
    <source>
        <dbReference type="SAM" id="SignalP"/>
    </source>
</evidence>
<dbReference type="EMBL" id="LGAV01000002">
    <property type="protein sequence ID" value="KOS15491.1"/>
    <property type="molecule type" value="Genomic_DNA"/>
</dbReference>
<dbReference type="PANTHER" id="PTHR28245:SF1">
    <property type="entry name" value="ARF3-INTERACTING PROTEIN 1"/>
    <property type="match status" value="1"/>
</dbReference>
<dbReference type="GeneID" id="28729097"/>
<feature type="compositionally biased region" description="Polar residues" evidence="1">
    <location>
        <begin position="907"/>
        <end position="919"/>
    </location>
</feature>
<feature type="compositionally biased region" description="Basic and acidic residues" evidence="1">
    <location>
        <begin position="1379"/>
        <end position="1406"/>
    </location>
</feature>
<evidence type="ECO:0000313" key="5">
    <source>
        <dbReference type="Proteomes" id="UP000037751"/>
    </source>
</evidence>
<proteinExistence type="predicted"/>
<keyword evidence="5" id="KW-1185">Reference proteome</keyword>
<protein>
    <recommendedName>
        <fullName evidence="3">Arf3-interacting protein 1 N-terminal domain-containing protein</fullName>
    </recommendedName>
</protein>
<feature type="signal peptide" evidence="2">
    <location>
        <begin position="1"/>
        <end position="17"/>
    </location>
</feature>
<evidence type="ECO:0000256" key="1">
    <source>
        <dbReference type="SAM" id="MobiDB-lite"/>
    </source>
</evidence>
<dbReference type="InterPro" id="IPR012860">
    <property type="entry name" value="Afi1_N"/>
</dbReference>
<feature type="compositionally biased region" description="Low complexity" evidence="1">
    <location>
        <begin position="1356"/>
        <end position="1368"/>
    </location>
</feature>
<dbReference type="OrthoDB" id="2553626at2759"/>
<dbReference type="Pfam" id="PF08616">
    <property type="entry name" value="SPA"/>
    <property type="match status" value="1"/>
</dbReference>
<dbReference type="GO" id="GO:0051666">
    <property type="term" value="P:actin cortical patch localization"/>
    <property type="evidence" value="ECO:0007669"/>
    <property type="project" value="TreeGrafter"/>
</dbReference>
<feature type="region of interest" description="Disordered" evidence="1">
    <location>
        <begin position="549"/>
        <end position="628"/>
    </location>
</feature>
<feature type="domain" description="Arf3-interacting protein 1 N-terminal" evidence="3">
    <location>
        <begin position="10"/>
        <end position="56"/>
    </location>
</feature>
<feature type="compositionally biased region" description="Basic and acidic residues" evidence="1">
    <location>
        <begin position="1328"/>
        <end position="1337"/>
    </location>
</feature>
<gene>
    <name evidence="4" type="ORF">Malapachy_2734</name>
</gene>
<feature type="compositionally biased region" description="Low complexity" evidence="1">
    <location>
        <begin position="551"/>
        <end position="584"/>
    </location>
</feature>
<feature type="region of interest" description="Disordered" evidence="1">
    <location>
        <begin position="732"/>
        <end position="812"/>
    </location>
</feature>
<dbReference type="VEuPathDB" id="FungiDB:Malapachy_2734"/>
<dbReference type="PANTHER" id="PTHR28245">
    <property type="entry name" value="ARF3-INTERACTING PROTEIN 1"/>
    <property type="match status" value="1"/>
</dbReference>
<feature type="compositionally biased region" description="Polar residues" evidence="1">
    <location>
        <begin position="1079"/>
        <end position="1089"/>
    </location>
</feature>
<feature type="region of interest" description="Disordered" evidence="1">
    <location>
        <begin position="899"/>
        <end position="922"/>
    </location>
</feature>
<feature type="compositionally biased region" description="Basic residues" evidence="1">
    <location>
        <begin position="741"/>
        <end position="752"/>
    </location>
</feature>
<feature type="compositionally biased region" description="Basic and acidic residues" evidence="1">
    <location>
        <begin position="1195"/>
        <end position="1205"/>
    </location>
</feature>